<reference evidence="1 2" key="1">
    <citation type="submission" date="2023-10" db="EMBL/GenBank/DDBJ databases">
        <title>Chromosome-scale genome assembly provides insights into flower coloration mechanisms of Canna indica.</title>
        <authorList>
            <person name="Li C."/>
        </authorList>
    </citation>
    <scope>NUCLEOTIDE SEQUENCE [LARGE SCALE GENOMIC DNA]</scope>
    <source>
        <tissue evidence="1">Flower</tissue>
    </source>
</reference>
<accession>A0AAQ3QK73</accession>
<evidence type="ECO:0000313" key="2">
    <source>
        <dbReference type="Proteomes" id="UP001327560"/>
    </source>
</evidence>
<keyword evidence="2" id="KW-1185">Reference proteome</keyword>
<gene>
    <name evidence="1" type="ORF">Cni_G24537</name>
</gene>
<proteinExistence type="predicted"/>
<organism evidence="1 2">
    <name type="scientific">Canna indica</name>
    <name type="common">Indian-shot</name>
    <dbReference type="NCBI Taxonomy" id="4628"/>
    <lineage>
        <taxon>Eukaryota</taxon>
        <taxon>Viridiplantae</taxon>
        <taxon>Streptophyta</taxon>
        <taxon>Embryophyta</taxon>
        <taxon>Tracheophyta</taxon>
        <taxon>Spermatophyta</taxon>
        <taxon>Magnoliopsida</taxon>
        <taxon>Liliopsida</taxon>
        <taxon>Zingiberales</taxon>
        <taxon>Cannaceae</taxon>
        <taxon>Canna</taxon>
    </lineage>
</organism>
<evidence type="ECO:0000313" key="1">
    <source>
        <dbReference type="EMBL" id="WOL15756.1"/>
    </source>
</evidence>
<dbReference type="AlphaFoldDB" id="A0AAQ3QK73"/>
<dbReference type="Proteomes" id="UP001327560">
    <property type="component" value="Chromosome 8"/>
</dbReference>
<name>A0AAQ3QK73_9LILI</name>
<sequence length="226" mass="25577">MTTHLWLLHGQLLAVQERLSYWADPVNINNIDHIRAMEQSLMVSLGRIQEQKGNLGKQLISVDCSHQNGMHLPSGLECEHGALPVSLFHNNDCQFPQDMLPHRDIPCSIDTSLQDYNTYFSAGEHTDLHVQEDSLNEFSPNSCLRLEIGGPYPYPSYSQSFLSEMMKPDPENSLQESTIDYQINNFDASSQNWASTSGTCDVTLYDEQSYTQGLVQDMGHFFLTDI</sequence>
<protein>
    <submittedName>
        <fullName evidence="1">Agamous-like MADS-box protein AGL65</fullName>
    </submittedName>
</protein>
<dbReference type="EMBL" id="CP136897">
    <property type="protein sequence ID" value="WOL15756.1"/>
    <property type="molecule type" value="Genomic_DNA"/>
</dbReference>